<evidence type="ECO:0000313" key="3">
    <source>
        <dbReference type="WBParaSite" id="ACRNAN_scaffold2742.g22078.t2"/>
    </source>
</evidence>
<accession>A0A914DHF3</accession>
<sequence length="97" mass="11002">MAQLSIILILCLLKLSEAGTWLSFSKYQKTGGIETPEVLIPVKGNAVDANPSDVMRMLKDCNEVYTKREARSVPIMTRQERKDFEMCKALLELVARR</sequence>
<evidence type="ECO:0000256" key="1">
    <source>
        <dbReference type="SAM" id="SignalP"/>
    </source>
</evidence>
<dbReference type="AlphaFoldDB" id="A0A914DHF3"/>
<protein>
    <submittedName>
        <fullName evidence="3">Uncharacterized protein</fullName>
    </submittedName>
</protein>
<organism evidence="2 3">
    <name type="scientific">Acrobeloides nanus</name>
    <dbReference type="NCBI Taxonomy" id="290746"/>
    <lineage>
        <taxon>Eukaryota</taxon>
        <taxon>Metazoa</taxon>
        <taxon>Ecdysozoa</taxon>
        <taxon>Nematoda</taxon>
        <taxon>Chromadorea</taxon>
        <taxon>Rhabditida</taxon>
        <taxon>Tylenchina</taxon>
        <taxon>Cephalobomorpha</taxon>
        <taxon>Cephaloboidea</taxon>
        <taxon>Cephalobidae</taxon>
        <taxon>Acrobeloides</taxon>
    </lineage>
</organism>
<feature type="signal peptide" evidence="1">
    <location>
        <begin position="1"/>
        <end position="18"/>
    </location>
</feature>
<name>A0A914DHF3_9BILA</name>
<keyword evidence="2" id="KW-1185">Reference proteome</keyword>
<reference evidence="3" key="1">
    <citation type="submission" date="2022-11" db="UniProtKB">
        <authorList>
            <consortium name="WormBaseParasite"/>
        </authorList>
    </citation>
    <scope>IDENTIFICATION</scope>
</reference>
<feature type="chain" id="PRO_5038127812" evidence="1">
    <location>
        <begin position="19"/>
        <end position="97"/>
    </location>
</feature>
<keyword evidence="1" id="KW-0732">Signal</keyword>
<proteinExistence type="predicted"/>
<dbReference type="Proteomes" id="UP000887540">
    <property type="component" value="Unplaced"/>
</dbReference>
<dbReference type="WBParaSite" id="ACRNAN_scaffold2742.g22078.t2">
    <property type="protein sequence ID" value="ACRNAN_scaffold2742.g22078.t2"/>
    <property type="gene ID" value="ACRNAN_scaffold2742.g22078"/>
</dbReference>
<evidence type="ECO:0000313" key="2">
    <source>
        <dbReference type="Proteomes" id="UP000887540"/>
    </source>
</evidence>